<sequence>MKVKVLITIILVIISSTVCDSIFNHNSHNYQYPKPQQQQQRQRQLQQQQHRQSNQFYGSSSNGNHNNNNNNNNNNLVQASIIRKHRIVYVDSPSSSIDNSKSVTIQVPAQAIPLTLILRSSSSNLNVIPQHDGSNGGIYEETVSTDEPIRLIHTIRKPIYQEIYEYIKPYRYVKQQILPVQETISTIISRQPLNNNNNDDDQQQQQQQQQRENQNNQMLLYSSSSHHNHDDHHHQQQQQQQRTITMEPYEQQESKQQQQQQSTLWQIQMRNELGQQYWKAINNGLLINLYGIPVL</sequence>
<protein>
    <submittedName>
        <fullName evidence="3">Uncharacterized protein</fullName>
    </submittedName>
</protein>
<feature type="region of interest" description="Disordered" evidence="1">
    <location>
        <begin position="29"/>
        <end position="74"/>
    </location>
</feature>
<dbReference type="EMBL" id="ASGP02000008">
    <property type="protein sequence ID" value="KAH9493898.1"/>
    <property type="molecule type" value="Genomic_DNA"/>
</dbReference>
<keyword evidence="2" id="KW-0732">Signal</keyword>
<dbReference type="Proteomes" id="UP000790347">
    <property type="component" value="Unassembled WGS sequence"/>
</dbReference>
<dbReference type="PANTHER" id="PTHR24330:SF19">
    <property type="entry name" value="MEDIATOR OF RNA POLYMERASE II TRANSCRIPTION SUBUNIT 29"/>
    <property type="match status" value="1"/>
</dbReference>
<gene>
    <name evidence="3" type="ORF">DERF_014625</name>
</gene>
<feature type="region of interest" description="Disordered" evidence="1">
    <location>
        <begin position="191"/>
        <end position="257"/>
    </location>
</feature>
<name>A0A922HN92_DERFA</name>
<evidence type="ECO:0000256" key="1">
    <source>
        <dbReference type="SAM" id="MobiDB-lite"/>
    </source>
</evidence>
<feature type="chain" id="PRO_5036758578" evidence="2">
    <location>
        <begin position="20"/>
        <end position="295"/>
    </location>
</feature>
<feature type="signal peptide" evidence="2">
    <location>
        <begin position="1"/>
        <end position="19"/>
    </location>
</feature>
<feature type="compositionally biased region" description="Low complexity" evidence="1">
    <location>
        <begin position="36"/>
        <end position="52"/>
    </location>
</feature>
<evidence type="ECO:0000313" key="4">
    <source>
        <dbReference type="Proteomes" id="UP000790347"/>
    </source>
</evidence>
<dbReference type="PANTHER" id="PTHR24330">
    <property type="entry name" value="HOMEOBOX PROTEIN BARH-LIKE"/>
    <property type="match status" value="1"/>
</dbReference>
<accession>A0A922HN92</accession>
<organism evidence="3 4">
    <name type="scientific">Dermatophagoides farinae</name>
    <name type="common">American house dust mite</name>
    <dbReference type="NCBI Taxonomy" id="6954"/>
    <lineage>
        <taxon>Eukaryota</taxon>
        <taxon>Metazoa</taxon>
        <taxon>Ecdysozoa</taxon>
        <taxon>Arthropoda</taxon>
        <taxon>Chelicerata</taxon>
        <taxon>Arachnida</taxon>
        <taxon>Acari</taxon>
        <taxon>Acariformes</taxon>
        <taxon>Sarcoptiformes</taxon>
        <taxon>Astigmata</taxon>
        <taxon>Psoroptidia</taxon>
        <taxon>Analgoidea</taxon>
        <taxon>Pyroglyphidae</taxon>
        <taxon>Dermatophagoidinae</taxon>
        <taxon>Dermatophagoides</taxon>
    </lineage>
</organism>
<feature type="compositionally biased region" description="Low complexity" evidence="1">
    <location>
        <begin position="203"/>
        <end position="225"/>
    </location>
</feature>
<proteinExistence type="predicted"/>
<evidence type="ECO:0000256" key="2">
    <source>
        <dbReference type="SAM" id="SignalP"/>
    </source>
</evidence>
<feature type="compositionally biased region" description="Low complexity" evidence="1">
    <location>
        <begin position="62"/>
        <end position="74"/>
    </location>
</feature>
<dbReference type="InterPro" id="IPR052145">
    <property type="entry name" value="Mediator/Homeobox_domain"/>
</dbReference>
<keyword evidence="4" id="KW-1185">Reference proteome</keyword>
<reference evidence="3" key="1">
    <citation type="submission" date="2013-05" db="EMBL/GenBank/DDBJ databases">
        <authorList>
            <person name="Yim A.K.Y."/>
            <person name="Chan T.F."/>
            <person name="Ji K.M."/>
            <person name="Liu X.Y."/>
            <person name="Zhou J.W."/>
            <person name="Li R.Q."/>
            <person name="Yang K.Y."/>
            <person name="Li J."/>
            <person name="Li M."/>
            <person name="Law P.T.W."/>
            <person name="Wu Y.L."/>
            <person name="Cai Z.L."/>
            <person name="Qin H."/>
            <person name="Bao Y."/>
            <person name="Leung R.K.K."/>
            <person name="Ng P.K.S."/>
            <person name="Zou J."/>
            <person name="Zhong X.J."/>
            <person name="Ran P.X."/>
            <person name="Zhong N.S."/>
            <person name="Liu Z.G."/>
            <person name="Tsui S.K.W."/>
        </authorList>
    </citation>
    <scope>NUCLEOTIDE SEQUENCE</scope>
    <source>
        <strain evidence="3">Derf</strain>
        <tissue evidence="3">Whole organism</tissue>
    </source>
</reference>
<comment type="caution">
    <text evidence="3">The sequence shown here is derived from an EMBL/GenBank/DDBJ whole genome shotgun (WGS) entry which is preliminary data.</text>
</comment>
<dbReference type="AlphaFoldDB" id="A0A922HN92"/>
<reference evidence="3" key="2">
    <citation type="journal article" date="2022" name="Res Sq">
        <title>Comparative Genomics Reveals Insights into the Divergent Evolution of Astigmatic Mites and Household Pest Adaptations.</title>
        <authorList>
            <person name="Xiong Q."/>
            <person name="Wan A.T.-Y."/>
            <person name="Liu X.-Y."/>
            <person name="Fung C.S.-H."/>
            <person name="Xiao X."/>
            <person name="Malainual N."/>
            <person name="Hou J."/>
            <person name="Wang L."/>
            <person name="Wang M."/>
            <person name="Yang K."/>
            <person name="Cui Y."/>
            <person name="Leung E."/>
            <person name="Nong W."/>
            <person name="Shin S.-K."/>
            <person name="Au S."/>
            <person name="Jeong K.Y."/>
            <person name="Chew F.T."/>
            <person name="Hui J."/>
            <person name="Leung T.F."/>
            <person name="Tungtrongchitr A."/>
            <person name="Zhong N."/>
            <person name="Liu Z."/>
            <person name="Tsui S."/>
        </authorList>
    </citation>
    <scope>NUCLEOTIDE SEQUENCE</scope>
    <source>
        <strain evidence="3">Derf</strain>
        <tissue evidence="3">Whole organism</tissue>
    </source>
</reference>
<evidence type="ECO:0000313" key="3">
    <source>
        <dbReference type="EMBL" id="KAH9493898.1"/>
    </source>
</evidence>